<dbReference type="EC" id="1.14.13.149" evidence="1"/>
<dbReference type="EMBL" id="CP106878">
    <property type="protein sequence ID" value="WAA09990.1"/>
    <property type="molecule type" value="Genomic_DNA"/>
</dbReference>
<keyword evidence="1" id="KW-0560">Oxidoreductase</keyword>
<dbReference type="Proteomes" id="UP001164718">
    <property type="component" value="Chromosome"/>
</dbReference>
<evidence type="ECO:0000313" key="1">
    <source>
        <dbReference type="EMBL" id="WAA09990.1"/>
    </source>
</evidence>
<dbReference type="KEGG" id="faf:OE104_01040"/>
<dbReference type="AlphaFoldDB" id="A0A9E8RUV0"/>
<dbReference type="GO" id="GO:0005829">
    <property type="term" value="C:cytosol"/>
    <property type="evidence" value="ECO:0007669"/>
    <property type="project" value="TreeGrafter"/>
</dbReference>
<dbReference type="Gene3D" id="1.20.1260.10">
    <property type="match status" value="1"/>
</dbReference>
<dbReference type="Pfam" id="PF05138">
    <property type="entry name" value="PaaA_PaaC"/>
    <property type="match status" value="1"/>
</dbReference>
<proteinExistence type="predicted"/>
<dbReference type="InterPro" id="IPR007814">
    <property type="entry name" value="PaaA_PaaC"/>
</dbReference>
<dbReference type="NCBIfam" id="TIGR02158">
    <property type="entry name" value="PA_CoA_Oxy3"/>
    <property type="match status" value="1"/>
</dbReference>
<dbReference type="InterPro" id="IPR052703">
    <property type="entry name" value="Aromatic_CoA_ox/epox"/>
</dbReference>
<accession>A0A9E8RUV0</accession>
<dbReference type="InterPro" id="IPR012347">
    <property type="entry name" value="Ferritin-like"/>
</dbReference>
<dbReference type="PIRSF" id="PIRSF037834">
    <property type="entry name" value="PA_CoA_Oase3"/>
    <property type="match status" value="1"/>
</dbReference>
<keyword evidence="2" id="KW-1185">Reference proteome</keyword>
<dbReference type="InterPro" id="IPR009078">
    <property type="entry name" value="Ferritin-like_SF"/>
</dbReference>
<protein>
    <submittedName>
        <fullName evidence="1">Phenylacetate-CoA oxygenase subunit PaaC</fullName>
        <ecNumber evidence="1">1.14.13.149</ecNumber>
    </submittedName>
</protein>
<reference evidence="1" key="1">
    <citation type="submission" date="2022-09" db="EMBL/GenBank/DDBJ databases">
        <title>Complete Genomes of Fervidibacillus albus and Fervidibacillus halotolerans isolated from tidal flat sediments.</title>
        <authorList>
            <person name="Kwon K.K."/>
            <person name="Yang S.-H."/>
            <person name="Park M.J."/>
            <person name="Oh H.-M."/>
        </authorList>
    </citation>
    <scope>NUCLEOTIDE SEQUENCE</scope>
    <source>
        <strain evidence="1">MEBiC13591</strain>
    </source>
</reference>
<dbReference type="GO" id="GO:0010124">
    <property type="term" value="P:phenylacetate catabolic process"/>
    <property type="evidence" value="ECO:0007669"/>
    <property type="project" value="InterPro"/>
</dbReference>
<dbReference type="SUPFAM" id="SSF47240">
    <property type="entry name" value="Ferritin-like"/>
    <property type="match status" value="1"/>
</dbReference>
<dbReference type="RefSeq" id="WP_275417772.1">
    <property type="nucleotide sequence ID" value="NZ_CP106878.1"/>
</dbReference>
<organism evidence="1 2">
    <name type="scientific">Fervidibacillus albus</name>
    <dbReference type="NCBI Taxonomy" id="2980026"/>
    <lineage>
        <taxon>Bacteria</taxon>
        <taxon>Bacillati</taxon>
        <taxon>Bacillota</taxon>
        <taxon>Bacilli</taxon>
        <taxon>Bacillales</taxon>
        <taxon>Bacillaceae</taxon>
        <taxon>Fervidibacillus</taxon>
    </lineage>
</organism>
<dbReference type="PANTHER" id="PTHR30458">
    <property type="entry name" value="PHENYLACETIC ACID DEGRADATION PROTEIN PAA"/>
    <property type="match status" value="1"/>
</dbReference>
<sequence>MINVKNALEARKNNNYSDVLVELLYQLADDDFILAFRGSEWLGLAPHIEEDVAFSSITQNMMGHAYMYYQLLEQLGEGSVDELAHGRMGPQRKNAVLLEKANGTGTYLKSPKFDWAYTVVRHYFYDLNKKIKLDSLSNSSYEPLRQAAVNIRKEQFYHLVHWETWFKQLIEAGGEAKTRMIAAVENVWTDFYDVLSLGPQGEEMANFQLIDKEKAMKGKFIAMLEELFQKLQLPSLPNLVETRLNGRKGEHTDELEKALATLTEVYKQAPASTW</sequence>
<dbReference type="GO" id="GO:0097266">
    <property type="term" value="F:phenylacetyl-CoA 1,2-epoxidase activity"/>
    <property type="evidence" value="ECO:0007669"/>
    <property type="project" value="UniProtKB-EC"/>
</dbReference>
<gene>
    <name evidence="1" type="primary">paaC</name>
    <name evidence="1" type="ORF">OE104_01040</name>
</gene>
<dbReference type="InterPro" id="IPR011882">
    <property type="entry name" value="PaaC"/>
</dbReference>
<name>A0A9E8RUV0_9BACI</name>
<dbReference type="PANTHER" id="PTHR30458:SF0">
    <property type="entry name" value="1,2-PHENYLACETYL-COA EPOXIDASE, SUBUNIT C"/>
    <property type="match status" value="1"/>
</dbReference>
<evidence type="ECO:0000313" key="2">
    <source>
        <dbReference type="Proteomes" id="UP001164718"/>
    </source>
</evidence>